<feature type="signal peptide" evidence="1">
    <location>
        <begin position="1"/>
        <end position="29"/>
    </location>
</feature>
<dbReference type="AlphaFoldDB" id="A0A1N7F6T4"/>
<evidence type="ECO:0000313" key="3">
    <source>
        <dbReference type="Proteomes" id="UP000186019"/>
    </source>
</evidence>
<dbReference type="RefSeq" id="WP_076531130.1">
    <property type="nucleotide sequence ID" value="NZ_FOAC01000001.1"/>
</dbReference>
<proteinExistence type="predicted"/>
<name>A0A1N7F6T4_9RHOB</name>
<protein>
    <recommendedName>
        <fullName evidence="4">DUF2125 domain-containing protein</fullName>
    </recommendedName>
</protein>
<evidence type="ECO:0008006" key="4">
    <source>
        <dbReference type="Google" id="ProtNLM"/>
    </source>
</evidence>
<dbReference type="Proteomes" id="UP000186019">
    <property type="component" value="Unassembled WGS sequence"/>
</dbReference>
<organism evidence="2 3">
    <name type="scientific">Roseovarius nanhaiticus</name>
    <dbReference type="NCBI Taxonomy" id="573024"/>
    <lineage>
        <taxon>Bacteria</taxon>
        <taxon>Pseudomonadati</taxon>
        <taxon>Pseudomonadota</taxon>
        <taxon>Alphaproteobacteria</taxon>
        <taxon>Rhodobacterales</taxon>
        <taxon>Roseobacteraceae</taxon>
        <taxon>Roseovarius</taxon>
    </lineage>
</organism>
<keyword evidence="3" id="KW-1185">Reference proteome</keyword>
<accession>A0A1N7F6T4</accession>
<dbReference type="OrthoDB" id="7791409at2"/>
<evidence type="ECO:0000256" key="1">
    <source>
        <dbReference type="SAM" id="SignalP"/>
    </source>
</evidence>
<gene>
    <name evidence="2" type="ORF">SAMN05421666_0795</name>
</gene>
<dbReference type="STRING" id="573024.SAMN05216208_1340"/>
<keyword evidence="1" id="KW-0732">Signal</keyword>
<reference evidence="3" key="1">
    <citation type="submission" date="2017-01" db="EMBL/GenBank/DDBJ databases">
        <authorList>
            <person name="Varghese N."/>
            <person name="Submissions S."/>
        </authorList>
    </citation>
    <scope>NUCLEOTIDE SEQUENCE [LARGE SCALE GENOMIC DNA]</scope>
    <source>
        <strain evidence="3">DSM 29590</strain>
    </source>
</reference>
<feature type="chain" id="PRO_5009941558" description="DUF2125 domain-containing protein" evidence="1">
    <location>
        <begin position="30"/>
        <end position="505"/>
    </location>
</feature>
<dbReference type="EMBL" id="FTNV01000001">
    <property type="protein sequence ID" value="SIR95962.1"/>
    <property type="molecule type" value="Genomic_DNA"/>
</dbReference>
<sequence length="505" mass="52366">MNSTGMHKGARGAGAVMTALILGAGSAAADIAPADVWADWQDYLRGFGFEVSATETETADALELTDLTLTQTLPDGAGTTVFTIPQITMQDNGDGTVGIAYPEDLPIRIEQSGPETVTVDMRYLTDNMVSNVSGDAARMVYDYTADGIGIRIDSVAADGETMDLGDIAFDIEAVEGRTVMELDGGRIANQVVKSGPATYRLTMSDPEGGDLDMNGRFDTLEMSAMLNMPEGVDGADMTAALAQGFSVEGTYAFGPGASAFEIKEEGTTTSGSTSSRGGKLSVAMDADGLAYGAMSEGLVAQITTPQLPVPLSMEMEEAVFDLAFPVAKAEAPQDFGLNLLLGGVSLGDTAWALLDANGVLPRDPATIALDLEGAATILADIMDPSEMMRVEMGDEAPAELNAMTLNRLLVSLAGAELTGMGDLTFDEGVENGFGGAVGTASFKLTGANTLLDRLISLGLIDQSQAMMARMTLGSAAVPGEGEDTLVSEIELTPEGGIIANGQRLR</sequence>
<evidence type="ECO:0000313" key="2">
    <source>
        <dbReference type="EMBL" id="SIR95962.1"/>
    </source>
</evidence>